<organism evidence="1 2">
    <name type="scientific">Paragonimus skrjabini miyazakii</name>
    <dbReference type="NCBI Taxonomy" id="59628"/>
    <lineage>
        <taxon>Eukaryota</taxon>
        <taxon>Metazoa</taxon>
        <taxon>Spiralia</taxon>
        <taxon>Lophotrochozoa</taxon>
        <taxon>Platyhelminthes</taxon>
        <taxon>Trematoda</taxon>
        <taxon>Digenea</taxon>
        <taxon>Plagiorchiida</taxon>
        <taxon>Troglotremata</taxon>
        <taxon>Troglotrematidae</taxon>
        <taxon>Paragonimus</taxon>
    </lineage>
</organism>
<name>A0A8S9YFH8_9TREM</name>
<dbReference type="EMBL" id="JTDE01006941">
    <property type="protein sequence ID" value="KAF7241657.1"/>
    <property type="molecule type" value="Genomic_DNA"/>
</dbReference>
<evidence type="ECO:0000313" key="2">
    <source>
        <dbReference type="Proteomes" id="UP000822476"/>
    </source>
</evidence>
<dbReference type="AlphaFoldDB" id="A0A8S9YFH8"/>
<accession>A0A8S9YFH8</accession>
<gene>
    <name evidence="1" type="ORF">EG68_11742</name>
</gene>
<dbReference type="OrthoDB" id="6272227at2759"/>
<proteinExistence type="predicted"/>
<keyword evidence="2" id="KW-1185">Reference proteome</keyword>
<evidence type="ECO:0000313" key="1">
    <source>
        <dbReference type="EMBL" id="KAF7241657.1"/>
    </source>
</evidence>
<protein>
    <submittedName>
        <fullName evidence="1">Uncharacterized protein</fullName>
    </submittedName>
</protein>
<reference evidence="1" key="1">
    <citation type="submission" date="2019-07" db="EMBL/GenBank/DDBJ databases">
        <title>Annotation for the trematode Paragonimus miyazaki's.</title>
        <authorList>
            <person name="Choi Y.-J."/>
        </authorList>
    </citation>
    <scope>NUCLEOTIDE SEQUENCE</scope>
    <source>
        <strain evidence="1">Japan</strain>
    </source>
</reference>
<sequence>MSVDKEGHRPLLFSGGYRLKVLPCLLVTKHYCDGLQHAHTLASQLQSWQPADLVRLSVYLSTSTSCCFELSNFAYVEAKTMASELAATRMPLLQKQPHVEHFDLDSGNVTGYPSVYSSIHEPVIVGHPCTVSKAESTSIATGVMDSSNLGMSYVYSAGFRYQIRRPVESWKFIESDLSGSAKTQTKLAVGQHPAVSNYAVPKSKLPVSSCASAAGQHRSDADSATTVSVSGVELLTGNECVRAPQSSEFQ</sequence>
<dbReference type="Proteomes" id="UP000822476">
    <property type="component" value="Unassembled WGS sequence"/>
</dbReference>
<comment type="caution">
    <text evidence="1">The sequence shown here is derived from an EMBL/GenBank/DDBJ whole genome shotgun (WGS) entry which is preliminary data.</text>
</comment>